<feature type="transmembrane region" description="Helical" evidence="1">
    <location>
        <begin position="95"/>
        <end position="119"/>
    </location>
</feature>
<organism evidence="2 3">
    <name type="scientific">Orbilia brochopaga</name>
    <dbReference type="NCBI Taxonomy" id="3140254"/>
    <lineage>
        <taxon>Eukaryota</taxon>
        <taxon>Fungi</taxon>
        <taxon>Dikarya</taxon>
        <taxon>Ascomycota</taxon>
        <taxon>Pezizomycotina</taxon>
        <taxon>Orbiliomycetes</taxon>
        <taxon>Orbiliales</taxon>
        <taxon>Orbiliaceae</taxon>
        <taxon>Orbilia</taxon>
    </lineage>
</organism>
<dbReference type="Proteomes" id="UP001375240">
    <property type="component" value="Unassembled WGS sequence"/>
</dbReference>
<name>A0AAV9U2U4_9PEZI</name>
<evidence type="ECO:0000313" key="2">
    <source>
        <dbReference type="EMBL" id="KAK6332252.1"/>
    </source>
</evidence>
<feature type="transmembrane region" description="Helical" evidence="1">
    <location>
        <begin position="20"/>
        <end position="42"/>
    </location>
</feature>
<accession>A0AAV9U2U4</accession>
<keyword evidence="1" id="KW-1133">Transmembrane helix</keyword>
<keyword evidence="1" id="KW-0472">Membrane</keyword>
<evidence type="ECO:0000256" key="1">
    <source>
        <dbReference type="SAM" id="Phobius"/>
    </source>
</evidence>
<dbReference type="EMBL" id="JAVHNQ010000015">
    <property type="protein sequence ID" value="KAK6332252.1"/>
    <property type="molecule type" value="Genomic_DNA"/>
</dbReference>
<feature type="transmembrane region" description="Helical" evidence="1">
    <location>
        <begin position="193"/>
        <end position="217"/>
    </location>
</feature>
<protein>
    <submittedName>
        <fullName evidence="2">Uncharacterized protein</fullName>
    </submittedName>
</protein>
<dbReference type="AlphaFoldDB" id="A0AAV9U2U4"/>
<comment type="caution">
    <text evidence="2">The sequence shown here is derived from an EMBL/GenBank/DDBJ whole genome shotgun (WGS) entry which is preliminary data.</text>
</comment>
<feature type="transmembrane region" description="Helical" evidence="1">
    <location>
        <begin position="152"/>
        <end position="173"/>
    </location>
</feature>
<reference evidence="2 3" key="1">
    <citation type="submission" date="2019-10" db="EMBL/GenBank/DDBJ databases">
        <authorList>
            <person name="Palmer J.M."/>
        </authorList>
    </citation>
    <scope>NUCLEOTIDE SEQUENCE [LARGE SCALE GENOMIC DNA]</scope>
    <source>
        <strain evidence="2 3">TWF696</strain>
    </source>
</reference>
<proteinExistence type="predicted"/>
<evidence type="ECO:0000313" key="3">
    <source>
        <dbReference type="Proteomes" id="UP001375240"/>
    </source>
</evidence>
<gene>
    <name evidence="2" type="ORF">TWF696_002973</name>
</gene>
<sequence>MFYSTHDLCDQIRPEPPTLVLQLLLFLLIPVPDILQCVRIARTKSTAGISPSSVLLRFLFCTVNFGNALVLPYTFAATECCAKRQLAPPACLSCLLVVIQAGFVWLSTGVSTVVFLVYYTDRKPRILASSIGTIKLSSGSATYPPWTPGRGFISVLALLATAGAIPISLAYIVPMFPITEFYWHTLEAWSFGLNILTACLAVVQGLPQITLTTILCLRRQTAEADVTKSRAAAAASEENRKLARKLDIWQAMAGSVRWVLLAGAWTTWFGSRLYENINFYLPVLWVVGAQTYLDYLVVGVEDLIVAWTLWVEGQSSQRGKAIVRQQAAPTERTPLLTGIRWHEEGGQDI</sequence>
<dbReference type="Gene3D" id="1.20.1280.290">
    <property type="match status" value="1"/>
</dbReference>
<keyword evidence="3" id="KW-1185">Reference proteome</keyword>
<keyword evidence="1" id="KW-0812">Transmembrane</keyword>
<feature type="transmembrane region" description="Helical" evidence="1">
    <location>
        <begin position="54"/>
        <end position="75"/>
    </location>
</feature>